<comment type="caution">
    <text evidence="2">The sequence shown here is derived from an EMBL/GenBank/DDBJ whole genome shotgun (WGS) entry which is preliminary data.</text>
</comment>
<dbReference type="Proteomes" id="UP001148018">
    <property type="component" value="Unassembled WGS sequence"/>
</dbReference>
<evidence type="ECO:0000313" key="3">
    <source>
        <dbReference type="Proteomes" id="UP001148018"/>
    </source>
</evidence>
<gene>
    <name evidence="2" type="ORF">NHX12_019211</name>
</gene>
<feature type="region of interest" description="Disordered" evidence="1">
    <location>
        <begin position="65"/>
        <end position="88"/>
    </location>
</feature>
<name>A0A9Q0IVU9_9TELE</name>
<evidence type="ECO:0000313" key="2">
    <source>
        <dbReference type="EMBL" id="KAJ3612954.1"/>
    </source>
</evidence>
<dbReference type="AlphaFoldDB" id="A0A9Q0IVU9"/>
<accession>A0A9Q0IVU9</accession>
<organism evidence="2 3">
    <name type="scientific">Muraenolepis orangiensis</name>
    <name type="common">Patagonian moray cod</name>
    <dbReference type="NCBI Taxonomy" id="630683"/>
    <lineage>
        <taxon>Eukaryota</taxon>
        <taxon>Metazoa</taxon>
        <taxon>Chordata</taxon>
        <taxon>Craniata</taxon>
        <taxon>Vertebrata</taxon>
        <taxon>Euteleostomi</taxon>
        <taxon>Actinopterygii</taxon>
        <taxon>Neopterygii</taxon>
        <taxon>Teleostei</taxon>
        <taxon>Neoteleostei</taxon>
        <taxon>Acanthomorphata</taxon>
        <taxon>Zeiogadaria</taxon>
        <taxon>Gadariae</taxon>
        <taxon>Gadiformes</taxon>
        <taxon>Muraenolepidoidei</taxon>
        <taxon>Muraenolepididae</taxon>
        <taxon>Muraenolepis</taxon>
    </lineage>
</organism>
<evidence type="ECO:0000256" key="1">
    <source>
        <dbReference type="SAM" id="MobiDB-lite"/>
    </source>
</evidence>
<protein>
    <submittedName>
        <fullName evidence="2">Uncharacterized protein</fullName>
    </submittedName>
</protein>
<dbReference type="EMBL" id="JANIIK010000035">
    <property type="protein sequence ID" value="KAJ3612954.1"/>
    <property type="molecule type" value="Genomic_DNA"/>
</dbReference>
<sequence>MSSFKRAWRRSRTVFSSRRAWSSRTMSSPKEGVGSCCPLEEHGGAGHVLPLEKEQDHVLLCRSMEEQQRSLRSPLEEHGEEDRRRSKL</sequence>
<reference evidence="2" key="1">
    <citation type="submission" date="2022-07" db="EMBL/GenBank/DDBJ databases">
        <title>Chromosome-level genome of Muraenolepis orangiensis.</title>
        <authorList>
            <person name="Kim J."/>
        </authorList>
    </citation>
    <scope>NUCLEOTIDE SEQUENCE</scope>
    <source>
        <strain evidence="2">KU_S4_2022</strain>
        <tissue evidence="2">Muscle</tissue>
    </source>
</reference>
<keyword evidence="3" id="KW-1185">Reference proteome</keyword>
<proteinExistence type="predicted"/>